<name>K1QSP0_MAGGI</name>
<dbReference type="EMBL" id="JH816257">
    <property type="protein sequence ID" value="EKC34234.1"/>
    <property type="molecule type" value="Genomic_DNA"/>
</dbReference>
<dbReference type="PROSITE" id="PS50215">
    <property type="entry name" value="ADAM_MEPRO"/>
    <property type="match status" value="1"/>
</dbReference>
<dbReference type="PANTHER" id="PTHR11905:SF159">
    <property type="entry name" value="ADAM METALLOPROTEASE"/>
    <property type="match status" value="1"/>
</dbReference>
<proteinExistence type="predicted"/>
<accession>K1QSP0</accession>
<protein>
    <submittedName>
        <fullName evidence="2">ADAM family mig-17</fullName>
    </submittedName>
</protein>
<dbReference type="HOGENOM" id="CLU_664408_0_0_1"/>
<dbReference type="InterPro" id="IPR001590">
    <property type="entry name" value="Peptidase_M12B"/>
</dbReference>
<sequence length="414" mass="46775">MGKGVWLDLSPLFHLRDWEQTYTLNIPWHIGNLHPRHVQYTVHGIPEIQTLRLKRNDNININVPSCIIDQGFTICEYGNIQDIAFYHTTDKQGAFAITLDRTAPTDTQTQLEGVLVSGKDAFVLEPNGPLGHSLTPAHNHRIMKRSSYINSQYLDNWHSSTNRHDMTYMDRRMVHISDRQTFQDFQDNMLHDVNYNTKRPFYKRHGGDELETMTKLKYYFAHIVNGMDLRYSSINNTGFTISIRLAGFFIAKNASDLPFVMTYRQGGDRRSKVDGSSTLLGLTNFLKSKKDLPHHDHAMLFTEYDATNGRGYILGTSYLSGICTAMSTSVIVDHGSYNSAGIAAHELGHKARIFRRKGNCLADDAGPSYATMVVKPYLTIPPGHSLCAHAAFAHAFCACELSRQSVRQNKQSAL</sequence>
<dbReference type="InterPro" id="IPR024079">
    <property type="entry name" value="MetalloPept_cat_dom_sf"/>
</dbReference>
<dbReference type="Gene3D" id="3.40.390.10">
    <property type="entry name" value="Collagenase (Catalytic Domain)"/>
    <property type="match status" value="1"/>
</dbReference>
<dbReference type="GO" id="GO:0004222">
    <property type="term" value="F:metalloendopeptidase activity"/>
    <property type="evidence" value="ECO:0007669"/>
    <property type="project" value="InterPro"/>
</dbReference>
<organism evidence="2">
    <name type="scientific">Magallana gigas</name>
    <name type="common">Pacific oyster</name>
    <name type="synonym">Crassostrea gigas</name>
    <dbReference type="NCBI Taxonomy" id="29159"/>
    <lineage>
        <taxon>Eukaryota</taxon>
        <taxon>Metazoa</taxon>
        <taxon>Spiralia</taxon>
        <taxon>Lophotrochozoa</taxon>
        <taxon>Mollusca</taxon>
        <taxon>Bivalvia</taxon>
        <taxon>Autobranchia</taxon>
        <taxon>Pteriomorphia</taxon>
        <taxon>Ostreida</taxon>
        <taxon>Ostreoidea</taxon>
        <taxon>Ostreidae</taxon>
        <taxon>Magallana</taxon>
    </lineage>
</organism>
<dbReference type="InParanoid" id="K1QSP0"/>
<evidence type="ECO:0000313" key="2">
    <source>
        <dbReference type="EMBL" id="EKC34234.1"/>
    </source>
</evidence>
<dbReference type="PANTHER" id="PTHR11905">
    <property type="entry name" value="ADAM A DISINTEGRIN AND METALLOPROTEASE DOMAIN"/>
    <property type="match status" value="1"/>
</dbReference>
<dbReference type="GO" id="GO:0006509">
    <property type="term" value="P:membrane protein ectodomain proteolysis"/>
    <property type="evidence" value="ECO:0007669"/>
    <property type="project" value="TreeGrafter"/>
</dbReference>
<reference evidence="2" key="1">
    <citation type="journal article" date="2012" name="Nature">
        <title>The oyster genome reveals stress adaptation and complexity of shell formation.</title>
        <authorList>
            <person name="Zhang G."/>
            <person name="Fang X."/>
            <person name="Guo X."/>
            <person name="Li L."/>
            <person name="Luo R."/>
            <person name="Xu F."/>
            <person name="Yang P."/>
            <person name="Zhang L."/>
            <person name="Wang X."/>
            <person name="Qi H."/>
            <person name="Xiong Z."/>
            <person name="Que H."/>
            <person name="Xie Y."/>
            <person name="Holland P.W."/>
            <person name="Paps J."/>
            <person name="Zhu Y."/>
            <person name="Wu F."/>
            <person name="Chen Y."/>
            <person name="Wang J."/>
            <person name="Peng C."/>
            <person name="Meng J."/>
            <person name="Yang L."/>
            <person name="Liu J."/>
            <person name="Wen B."/>
            <person name="Zhang N."/>
            <person name="Huang Z."/>
            <person name="Zhu Q."/>
            <person name="Feng Y."/>
            <person name="Mount A."/>
            <person name="Hedgecock D."/>
            <person name="Xu Z."/>
            <person name="Liu Y."/>
            <person name="Domazet-Loso T."/>
            <person name="Du Y."/>
            <person name="Sun X."/>
            <person name="Zhang S."/>
            <person name="Liu B."/>
            <person name="Cheng P."/>
            <person name="Jiang X."/>
            <person name="Li J."/>
            <person name="Fan D."/>
            <person name="Wang W."/>
            <person name="Fu W."/>
            <person name="Wang T."/>
            <person name="Wang B."/>
            <person name="Zhang J."/>
            <person name="Peng Z."/>
            <person name="Li Y."/>
            <person name="Li N."/>
            <person name="Wang J."/>
            <person name="Chen M."/>
            <person name="He Y."/>
            <person name="Tan F."/>
            <person name="Song X."/>
            <person name="Zheng Q."/>
            <person name="Huang R."/>
            <person name="Yang H."/>
            <person name="Du X."/>
            <person name="Chen L."/>
            <person name="Yang M."/>
            <person name="Gaffney P.M."/>
            <person name="Wang S."/>
            <person name="Luo L."/>
            <person name="She Z."/>
            <person name="Ming Y."/>
            <person name="Huang W."/>
            <person name="Zhang S."/>
            <person name="Huang B."/>
            <person name="Zhang Y."/>
            <person name="Qu T."/>
            <person name="Ni P."/>
            <person name="Miao G."/>
            <person name="Wang J."/>
            <person name="Wang Q."/>
            <person name="Steinberg C.E."/>
            <person name="Wang H."/>
            <person name="Li N."/>
            <person name="Qian L."/>
            <person name="Zhang G."/>
            <person name="Li Y."/>
            <person name="Yang H."/>
            <person name="Liu X."/>
            <person name="Wang J."/>
            <person name="Yin Y."/>
            <person name="Wang J."/>
        </authorList>
    </citation>
    <scope>NUCLEOTIDE SEQUENCE [LARGE SCALE GENOMIC DNA]</scope>
    <source>
        <strain evidence="2">05x7-T-G4-1.051#20</strain>
    </source>
</reference>
<dbReference type="SUPFAM" id="SSF55486">
    <property type="entry name" value="Metalloproteases ('zincins'), catalytic domain"/>
    <property type="match status" value="1"/>
</dbReference>
<comment type="caution">
    <text evidence="1">Lacks conserved residue(s) required for the propagation of feature annotation.</text>
</comment>
<evidence type="ECO:0000256" key="1">
    <source>
        <dbReference type="PROSITE-ProRule" id="PRU00276"/>
    </source>
</evidence>
<gene>
    <name evidence="2" type="ORF">CGI_10014179</name>
</gene>
<feature type="active site" evidence="1">
    <location>
        <position position="346"/>
    </location>
</feature>
<dbReference type="AlphaFoldDB" id="K1QSP0"/>